<gene>
    <name evidence="1" type="ORF">CPAV1605_1435</name>
</gene>
<reference evidence="1" key="1">
    <citation type="submission" date="2019-09" db="EMBL/GenBank/DDBJ databases">
        <authorList>
            <person name="Needham M D."/>
        </authorList>
    </citation>
    <scope>NUCLEOTIDE SEQUENCE</scope>
</reference>
<dbReference type="AlphaFoldDB" id="A0A5E8CMJ8"/>
<evidence type="ECO:0000313" key="1">
    <source>
        <dbReference type="EMBL" id="VVU95680.1"/>
    </source>
</evidence>
<dbReference type="EMBL" id="CABVLZ010000007">
    <property type="protein sequence ID" value="VVU95680.1"/>
    <property type="molecule type" value="Genomic_DNA"/>
</dbReference>
<organism evidence="1">
    <name type="scientific">seawater metagenome</name>
    <dbReference type="NCBI Taxonomy" id="1561972"/>
    <lineage>
        <taxon>unclassified sequences</taxon>
        <taxon>metagenomes</taxon>
        <taxon>ecological metagenomes</taxon>
    </lineage>
</organism>
<sequence length="147" mass="17197">MNLVNYINSKCPVGFSHSHCLGENPKNNKTECALCQNHQKIFGKCINFKKITITTPSIDEITTLKFCLTKSDKYYLPVEIQDIVIKFCKYREIKYPVLKLDKEGIDHMTKCLKCTQMFVNWYQNEACNRHMLPRDSESDNIRIINII</sequence>
<name>A0A5E8CMJ8_9ZZZZ</name>
<protein>
    <submittedName>
        <fullName evidence="1">Uncharacterized protein</fullName>
    </submittedName>
</protein>
<proteinExistence type="predicted"/>
<accession>A0A5E8CMJ8</accession>